<proteinExistence type="predicted"/>
<evidence type="ECO:0000313" key="2">
    <source>
        <dbReference type="EMBL" id="ESO04240.1"/>
    </source>
</evidence>
<dbReference type="AlphaFoldDB" id="T1F5L0"/>
<reference evidence="4" key="1">
    <citation type="submission" date="2012-12" db="EMBL/GenBank/DDBJ databases">
        <authorList>
            <person name="Hellsten U."/>
            <person name="Grimwood J."/>
            <person name="Chapman J.A."/>
            <person name="Shapiro H."/>
            <person name="Aerts A."/>
            <person name="Otillar R.P."/>
            <person name="Terry A.Y."/>
            <person name="Boore J.L."/>
            <person name="Simakov O."/>
            <person name="Marletaz F."/>
            <person name="Cho S.-J."/>
            <person name="Edsinger-Gonzales E."/>
            <person name="Havlak P."/>
            <person name="Kuo D.-H."/>
            <person name="Larsson T."/>
            <person name="Lv J."/>
            <person name="Arendt D."/>
            <person name="Savage R."/>
            <person name="Osoegawa K."/>
            <person name="de Jong P."/>
            <person name="Lindberg D.R."/>
            <person name="Seaver E.C."/>
            <person name="Weisblat D.A."/>
            <person name="Putnam N.H."/>
            <person name="Grigoriev I.V."/>
            <person name="Rokhsar D.S."/>
        </authorList>
    </citation>
    <scope>NUCLEOTIDE SEQUENCE</scope>
</reference>
<reference evidence="3" key="3">
    <citation type="submission" date="2015-06" db="UniProtKB">
        <authorList>
            <consortium name="EnsemblMetazoa"/>
        </authorList>
    </citation>
    <scope>IDENTIFICATION</scope>
</reference>
<dbReference type="HOGENOM" id="CLU_568954_0_0_1"/>
<dbReference type="CTD" id="20204109"/>
<sequence length="480" mass="54732">MDINHDLTKQIINYRNWQDNKLCVDESSNIEKSYLDISNKHRYVKYGNLPFYTQSMYADSAKFLNNSTKQQMLGNPVRAITPNTHHYFVPEPESPQMSLYLNNGTSGCQTCVCAKRPTVLLKPYSQSSCGFSPTEPSCTKNDYSRNCLFPNCKCKEHGKNSHELSNLKWKDIRYGLIGSQPSIPYIYNQQSLCSPSFDSHSYAPAANLPSYPTNCLIKCASCSPKCQPVIKCTQNEYYLDDDENIKINVTLTVKNDDQTFIDQPCYCNQQDQNGSSYHYQPYRSKQSSPTSTSYLYLSDYNKQPTLPSNTYFNPPYSNTPPDLNRTVSHIFPPISDEYSRNIFSKKQRHNKQRETQFTMNPTPSDRYLFGKKVRCGAPNPSRLSTCLCESIGCFFQAYKPVKVEKKENKKVPKRRKSTPSVFEASEDPPKDSPIPKRRKSTPPVVEAPKDPPKPKSKPKKSSKEGLEEGLRKGDPRTDEG</sequence>
<evidence type="ECO:0000256" key="1">
    <source>
        <dbReference type="SAM" id="MobiDB-lite"/>
    </source>
</evidence>
<organism evidence="3 4">
    <name type="scientific">Helobdella robusta</name>
    <name type="common">Californian leech</name>
    <dbReference type="NCBI Taxonomy" id="6412"/>
    <lineage>
        <taxon>Eukaryota</taxon>
        <taxon>Metazoa</taxon>
        <taxon>Spiralia</taxon>
        <taxon>Lophotrochozoa</taxon>
        <taxon>Annelida</taxon>
        <taxon>Clitellata</taxon>
        <taxon>Hirudinea</taxon>
        <taxon>Rhynchobdellida</taxon>
        <taxon>Glossiphoniidae</taxon>
        <taxon>Helobdella</taxon>
    </lineage>
</organism>
<dbReference type="EnsemblMetazoa" id="HelroT172596">
    <property type="protein sequence ID" value="HelroP172596"/>
    <property type="gene ID" value="HelroG172596"/>
</dbReference>
<dbReference type="KEGG" id="hro:HELRODRAFT_172596"/>
<name>T1F5L0_HELRO</name>
<feature type="compositionally biased region" description="Basic and acidic residues" evidence="1">
    <location>
        <begin position="461"/>
        <end position="480"/>
    </location>
</feature>
<evidence type="ECO:0000313" key="3">
    <source>
        <dbReference type="EnsemblMetazoa" id="HelroP172596"/>
    </source>
</evidence>
<dbReference type="EMBL" id="AMQM01004286">
    <property type="status" value="NOT_ANNOTATED_CDS"/>
    <property type="molecule type" value="Genomic_DNA"/>
</dbReference>
<dbReference type="Proteomes" id="UP000015101">
    <property type="component" value="Unassembled WGS sequence"/>
</dbReference>
<evidence type="ECO:0000313" key="4">
    <source>
        <dbReference type="Proteomes" id="UP000015101"/>
    </source>
</evidence>
<dbReference type="InParanoid" id="T1F5L0"/>
<accession>T1F5L0</accession>
<dbReference type="GeneID" id="20204109"/>
<gene>
    <name evidence="3" type="primary">20204109</name>
    <name evidence="2" type="ORF">HELRODRAFT_172596</name>
</gene>
<dbReference type="EMBL" id="KB096502">
    <property type="protein sequence ID" value="ESO04240.1"/>
    <property type="molecule type" value="Genomic_DNA"/>
</dbReference>
<keyword evidence="4" id="KW-1185">Reference proteome</keyword>
<reference evidence="2 4" key="2">
    <citation type="journal article" date="2013" name="Nature">
        <title>Insights into bilaterian evolution from three spiralian genomes.</title>
        <authorList>
            <person name="Simakov O."/>
            <person name="Marletaz F."/>
            <person name="Cho S.J."/>
            <person name="Edsinger-Gonzales E."/>
            <person name="Havlak P."/>
            <person name="Hellsten U."/>
            <person name="Kuo D.H."/>
            <person name="Larsson T."/>
            <person name="Lv J."/>
            <person name="Arendt D."/>
            <person name="Savage R."/>
            <person name="Osoegawa K."/>
            <person name="de Jong P."/>
            <person name="Grimwood J."/>
            <person name="Chapman J.A."/>
            <person name="Shapiro H."/>
            <person name="Aerts A."/>
            <person name="Otillar R.P."/>
            <person name="Terry A.Y."/>
            <person name="Boore J.L."/>
            <person name="Grigoriev I.V."/>
            <person name="Lindberg D.R."/>
            <person name="Seaver E.C."/>
            <person name="Weisblat D.A."/>
            <person name="Putnam N.H."/>
            <person name="Rokhsar D.S."/>
        </authorList>
    </citation>
    <scope>NUCLEOTIDE SEQUENCE</scope>
</reference>
<protein>
    <submittedName>
        <fullName evidence="2 3">Uncharacterized protein</fullName>
    </submittedName>
</protein>
<dbReference type="RefSeq" id="XP_009017509.1">
    <property type="nucleotide sequence ID" value="XM_009019261.1"/>
</dbReference>
<feature type="region of interest" description="Disordered" evidence="1">
    <location>
        <begin position="406"/>
        <end position="480"/>
    </location>
</feature>